<protein>
    <recommendedName>
        <fullName evidence="3">Nephrocystin 3-like N-terminal domain-containing protein</fullName>
    </recommendedName>
</protein>
<feature type="repeat" description="ANK" evidence="2">
    <location>
        <begin position="671"/>
        <end position="703"/>
    </location>
</feature>
<dbReference type="PANTHER" id="PTHR10039">
    <property type="entry name" value="AMELOGENIN"/>
    <property type="match status" value="1"/>
</dbReference>
<evidence type="ECO:0000256" key="2">
    <source>
        <dbReference type="PROSITE-ProRule" id="PRU00023"/>
    </source>
</evidence>
<organism evidence="4 5">
    <name type="scientific">Nothophoma quercina</name>
    <dbReference type="NCBI Taxonomy" id="749835"/>
    <lineage>
        <taxon>Eukaryota</taxon>
        <taxon>Fungi</taxon>
        <taxon>Dikarya</taxon>
        <taxon>Ascomycota</taxon>
        <taxon>Pezizomycotina</taxon>
        <taxon>Dothideomycetes</taxon>
        <taxon>Pleosporomycetidae</taxon>
        <taxon>Pleosporales</taxon>
        <taxon>Pleosporineae</taxon>
        <taxon>Didymellaceae</taxon>
        <taxon>Nothophoma</taxon>
    </lineage>
</organism>
<feature type="repeat" description="ANK" evidence="2">
    <location>
        <begin position="704"/>
        <end position="736"/>
    </location>
</feature>
<dbReference type="InterPro" id="IPR027417">
    <property type="entry name" value="P-loop_NTPase"/>
</dbReference>
<dbReference type="SUPFAM" id="SSF48403">
    <property type="entry name" value="Ankyrin repeat"/>
    <property type="match status" value="1"/>
</dbReference>
<dbReference type="Pfam" id="PF12796">
    <property type="entry name" value="Ank_2"/>
    <property type="match status" value="3"/>
</dbReference>
<sequence>MNEEQKRNLLDSLRFEQIDARQMTIKTAHAKTCKWLLKSPQYLDWLDASKLCEHHGFLWIKGKAGAGKSTLMKFATINARKTMKGCNVLSFFFNARGDDIEKSTIGTYRSLLLQLLKGIPASQSIFDSLDLSTSTMGANQQWSLERLKALLEQAIRSLEQSPVVCFIDALDECAEEQVREMIRFFEDIGDIAVSKDIRFKVCFSSRHYPHISLRSNGLELVLEGQEGHAQDITNYIETELKIGKSKIAQRVRSELQEKASGVFMWVVLVVGILNKDFDRGQMHALRRRLQEIPGDLHELFHDILTRDSQNTDELVLCIQWVLFARRPLSPGELYHALLSSSDPEAVAEWDPNEITEKDINRFLLNSSKGLTEATVSKESKIQFIHESVRDFLLKENGLSKIWPKFVNNFQGQSHERLKQCCLDYIGTTVACSSKVSQDLSEASSQQAADLRNKATQNHPFLEYAVQNVLYHADTAEGGGISQAEFLHNFSISQWIMFDNLFEKHKVRRHTQRASLLYLVAELNMPNLVRVFNSTNRCTDVENERYGCPLFAAIAMGNGKILELFVESIETQTSDRTSDITVEQLRSQHSLSQCAARRDFIYSRSKTFLANAAELGHDAVLALLIRSAILGVAPIDLKERNLLWWASKNGCEIAARSLLSAFPAMVNRADKDNRTPLHVAAEQGRKKVVELLLKENADINRADKGNKTSLYVAAKQGHKEVVDLLLKGNADIDTQDVQDGNALYIASANGHDEVVTLLLNGGAKIDMQNEGTYSDTLQVASANGHKGVVLSLLNRGANINAEGGRYGNALQAAIAQRQEEIVELLLEKGADVHAQGGYYEKGAGVHAQGGHFGNALQAASWRGHKDIVELLLQKGADVNAQGGEYGNALRAASRYGRNEIVALLKEHGAKANP</sequence>
<gene>
    <name evidence="4" type="ORF">SLS59_003607</name>
</gene>
<dbReference type="Gene3D" id="1.25.40.20">
    <property type="entry name" value="Ankyrin repeat-containing domain"/>
    <property type="match status" value="3"/>
</dbReference>
<name>A0ABR3RNM3_9PLEO</name>
<reference evidence="4 5" key="1">
    <citation type="submission" date="2024-02" db="EMBL/GenBank/DDBJ databases">
        <title>De novo assembly and annotation of 12 fungi associated with fruit tree decline syndrome in Ontario, Canada.</title>
        <authorList>
            <person name="Sulman M."/>
            <person name="Ellouze W."/>
            <person name="Ilyukhin E."/>
        </authorList>
    </citation>
    <scope>NUCLEOTIDE SEQUENCE [LARGE SCALE GENOMIC DNA]</scope>
    <source>
        <strain evidence="4 5">M97-236</strain>
    </source>
</reference>
<evidence type="ECO:0000256" key="1">
    <source>
        <dbReference type="ARBA" id="ARBA00022737"/>
    </source>
</evidence>
<dbReference type="SUPFAM" id="SSF52540">
    <property type="entry name" value="P-loop containing nucleoside triphosphate hydrolases"/>
    <property type="match status" value="1"/>
</dbReference>
<dbReference type="Pfam" id="PF24883">
    <property type="entry name" value="NPHP3_N"/>
    <property type="match status" value="1"/>
</dbReference>
<dbReference type="PROSITE" id="PS50088">
    <property type="entry name" value="ANK_REPEAT"/>
    <property type="match status" value="5"/>
</dbReference>
<feature type="domain" description="Nephrocystin 3-like N-terminal" evidence="3">
    <location>
        <begin position="32"/>
        <end position="206"/>
    </location>
</feature>
<dbReference type="InterPro" id="IPR036770">
    <property type="entry name" value="Ankyrin_rpt-contain_sf"/>
</dbReference>
<dbReference type="Gene3D" id="3.40.50.300">
    <property type="entry name" value="P-loop containing nucleotide triphosphate hydrolases"/>
    <property type="match status" value="1"/>
</dbReference>
<accession>A0ABR3RNM3</accession>
<dbReference type="SMART" id="SM00248">
    <property type="entry name" value="ANK"/>
    <property type="match status" value="8"/>
</dbReference>
<dbReference type="Proteomes" id="UP001521222">
    <property type="component" value="Unassembled WGS sequence"/>
</dbReference>
<feature type="repeat" description="ANK" evidence="2">
    <location>
        <begin position="850"/>
        <end position="882"/>
    </location>
</feature>
<evidence type="ECO:0000259" key="3">
    <source>
        <dbReference type="Pfam" id="PF24883"/>
    </source>
</evidence>
<keyword evidence="2" id="KW-0040">ANK repeat</keyword>
<dbReference type="EMBL" id="JAKIXB020000009">
    <property type="protein sequence ID" value="KAL1605803.1"/>
    <property type="molecule type" value="Genomic_DNA"/>
</dbReference>
<dbReference type="InterPro" id="IPR056884">
    <property type="entry name" value="NPHP3-like_N"/>
</dbReference>
<dbReference type="PANTHER" id="PTHR10039:SF5">
    <property type="entry name" value="NACHT DOMAIN-CONTAINING PROTEIN"/>
    <property type="match status" value="1"/>
</dbReference>
<comment type="caution">
    <text evidence="4">The sequence shown here is derived from an EMBL/GenBank/DDBJ whole genome shotgun (WGS) entry which is preliminary data.</text>
</comment>
<keyword evidence="5" id="KW-1185">Reference proteome</keyword>
<feature type="repeat" description="ANK" evidence="2">
    <location>
        <begin position="737"/>
        <end position="769"/>
    </location>
</feature>
<proteinExistence type="predicted"/>
<dbReference type="PROSITE" id="PS50297">
    <property type="entry name" value="ANK_REP_REGION"/>
    <property type="match status" value="4"/>
</dbReference>
<evidence type="ECO:0000313" key="4">
    <source>
        <dbReference type="EMBL" id="KAL1605803.1"/>
    </source>
</evidence>
<keyword evidence="1" id="KW-0677">Repeat</keyword>
<evidence type="ECO:0000313" key="5">
    <source>
        <dbReference type="Proteomes" id="UP001521222"/>
    </source>
</evidence>
<feature type="repeat" description="ANK" evidence="2">
    <location>
        <begin position="804"/>
        <end position="836"/>
    </location>
</feature>
<dbReference type="InterPro" id="IPR002110">
    <property type="entry name" value="Ankyrin_rpt"/>
</dbReference>
<dbReference type="PRINTS" id="PR01415">
    <property type="entry name" value="ANKYRIN"/>
</dbReference>